<accession>A0ABS7JPE7</accession>
<keyword evidence="2" id="KW-1185">Reference proteome</keyword>
<gene>
    <name evidence="1" type="ORF">K4G57_07300</name>
</gene>
<protein>
    <submittedName>
        <fullName evidence="1">Uncharacterized protein</fullName>
    </submittedName>
</protein>
<sequence length="155" mass="17799">MHNIQRKISEASFNFDEMSDLINILNDFLSLYELEMGEVAEEFVLEKVISQYYDHTMEYGVLVSGVCPYKILAWSGYILCQKLWENNKDYAVKILSASILAMEFFLEKEGVKVNQEIQIKTIKMIKSELNGKAQLGIGMNGFYMIFRALSLANQA</sequence>
<name>A0ABS7JPE7_9HELI</name>
<evidence type="ECO:0000313" key="1">
    <source>
        <dbReference type="EMBL" id="MBX7491263.1"/>
    </source>
</evidence>
<organism evidence="1 2">
    <name type="scientific">Helicobacter turcicus</name>
    <dbReference type="NCBI Taxonomy" id="2867412"/>
    <lineage>
        <taxon>Bacteria</taxon>
        <taxon>Pseudomonadati</taxon>
        <taxon>Campylobacterota</taxon>
        <taxon>Epsilonproteobacteria</taxon>
        <taxon>Campylobacterales</taxon>
        <taxon>Helicobacteraceae</taxon>
        <taxon>Helicobacter</taxon>
    </lineage>
</organism>
<dbReference type="EMBL" id="JAIGYQ010000010">
    <property type="protein sequence ID" value="MBX7491263.1"/>
    <property type="molecule type" value="Genomic_DNA"/>
</dbReference>
<evidence type="ECO:0000313" key="2">
    <source>
        <dbReference type="Proteomes" id="UP000700059"/>
    </source>
</evidence>
<dbReference type="RefSeq" id="WP_221532499.1">
    <property type="nucleotide sequence ID" value="NZ_JAIGYP010000010.1"/>
</dbReference>
<proteinExistence type="predicted"/>
<dbReference type="Proteomes" id="UP000700059">
    <property type="component" value="Unassembled WGS sequence"/>
</dbReference>
<reference evidence="1 2" key="1">
    <citation type="submission" date="2021-08" db="EMBL/GenBank/DDBJ databases">
        <title>Helicobacter spp. isolated from feces of Anatolian Ground Squirrel (Spermophilus xanthoprymnus) in Turkey.</title>
        <authorList>
            <person name="Aydin F."/>
            <person name="Abay S."/>
            <person name="Kayman T."/>
            <person name="Karakaya E."/>
            <person name="Saticioglu I.B."/>
        </authorList>
    </citation>
    <scope>NUCLEOTIDE SEQUENCE [LARGE SCALE GENOMIC DNA]</scope>
    <source>
        <strain evidence="1 2">Faydin-H70</strain>
    </source>
</reference>
<comment type="caution">
    <text evidence="1">The sequence shown here is derived from an EMBL/GenBank/DDBJ whole genome shotgun (WGS) entry which is preliminary data.</text>
</comment>